<dbReference type="Proteomes" id="UP000299102">
    <property type="component" value="Unassembled WGS sequence"/>
</dbReference>
<evidence type="ECO:0000313" key="1">
    <source>
        <dbReference type="EMBL" id="GBP29614.1"/>
    </source>
</evidence>
<accession>A0A4C1UUY6</accession>
<proteinExistence type="predicted"/>
<dbReference type="EMBL" id="BGZK01000222">
    <property type="protein sequence ID" value="GBP29614.1"/>
    <property type="molecule type" value="Genomic_DNA"/>
</dbReference>
<dbReference type="AlphaFoldDB" id="A0A4C1UUY6"/>
<protein>
    <submittedName>
        <fullName evidence="1">Uncharacterized protein</fullName>
    </submittedName>
</protein>
<evidence type="ECO:0000313" key="2">
    <source>
        <dbReference type="Proteomes" id="UP000299102"/>
    </source>
</evidence>
<dbReference type="OrthoDB" id="418748at2759"/>
<sequence>MAREEPELGERRLPHFVKAMVLASGDALTAHRVLVVVMELPKLIRINVDKIERMKWKNIRSAKGNQFIDHIRTYLNQDSDDEEKPTHQK</sequence>
<name>A0A4C1UUY6_EUMVA</name>
<gene>
    <name evidence="1" type="ORF">EVAR_79163_1</name>
</gene>
<keyword evidence="2" id="KW-1185">Reference proteome</keyword>
<comment type="caution">
    <text evidence="1">The sequence shown here is derived from an EMBL/GenBank/DDBJ whole genome shotgun (WGS) entry which is preliminary data.</text>
</comment>
<reference evidence="1 2" key="1">
    <citation type="journal article" date="2019" name="Commun. Biol.">
        <title>The bagworm genome reveals a unique fibroin gene that provides high tensile strength.</title>
        <authorList>
            <person name="Kono N."/>
            <person name="Nakamura H."/>
            <person name="Ohtoshi R."/>
            <person name="Tomita M."/>
            <person name="Numata K."/>
            <person name="Arakawa K."/>
        </authorList>
    </citation>
    <scope>NUCLEOTIDE SEQUENCE [LARGE SCALE GENOMIC DNA]</scope>
</reference>
<organism evidence="1 2">
    <name type="scientific">Eumeta variegata</name>
    <name type="common">Bagworm moth</name>
    <name type="synonym">Eumeta japonica</name>
    <dbReference type="NCBI Taxonomy" id="151549"/>
    <lineage>
        <taxon>Eukaryota</taxon>
        <taxon>Metazoa</taxon>
        <taxon>Ecdysozoa</taxon>
        <taxon>Arthropoda</taxon>
        <taxon>Hexapoda</taxon>
        <taxon>Insecta</taxon>
        <taxon>Pterygota</taxon>
        <taxon>Neoptera</taxon>
        <taxon>Endopterygota</taxon>
        <taxon>Lepidoptera</taxon>
        <taxon>Glossata</taxon>
        <taxon>Ditrysia</taxon>
        <taxon>Tineoidea</taxon>
        <taxon>Psychidae</taxon>
        <taxon>Oiketicinae</taxon>
        <taxon>Eumeta</taxon>
    </lineage>
</organism>